<evidence type="ECO:0000256" key="3">
    <source>
        <dbReference type="PROSITE-ProRule" id="PRU00023"/>
    </source>
</evidence>
<dbReference type="PROSITE" id="PS50297">
    <property type="entry name" value="ANK_REP_REGION"/>
    <property type="match status" value="2"/>
</dbReference>
<feature type="compositionally biased region" description="Basic and acidic residues" evidence="4">
    <location>
        <begin position="630"/>
        <end position="646"/>
    </location>
</feature>
<dbReference type="InterPro" id="IPR036770">
    <property type="entry name" value="Ankyrin_rpt-contain_sf"/>
</dbReference>
<dbReference type="Pfam" id="PF00023">
    <property type="entry name" value="Ank"/>
    <property type="match status" value="1"/>
</dbReference>
<dbReference type="Pfam" id="PF12796">
    <property type="entry name" value="Ank_2"/>
    <property type="match status" value="1"/>
</dbReference>
<keyword evidence="2 3" id="KW-0040">ANK repeat</keyword>
<feature type="repeat" description="ANK" evidence="3">
    <location>
        <begin position="516"/>
        <end position="548"/>
    </location>
</feature>
<dbReference type="OrthoDB" id="6718656at2759"/>
<evidence type="ECO:0000256" key="1">
    <source>
        <dbReference type="ARBA" id="ARBA00022737"/>
    </source>
</evidence>
<dbReference type="SMART" id="SM01252">
    <property type="entry name" value="KilA-N"/>
    <property type="match status" value="1"/>
</dbReference>
<dbReference type="PANTHER" id="PTHR43828:SF3">
    <property type="entry name" value="CHROMO DOMAIN-CONTAINING PROTEIN"/>
    <property type="match status" value="1"/>
</dbReference>
<dbReference type="InParanoid" id="A0A165JA80"/>
<dbReference type="AlphaFoldDB" id="A0A165JA80"/>
<feature type="compositionally biased region" description="Pro residues" evidence="4">
    <location>
        <begin position="213"/>
        <end position="228"/>
    </location>
</feature>
<keyword evidence="7" id="KW-1185">Reference proteome</keyword>
<feature type="compositionally biased region" description="Low complexity" evidence="4">
    <location>
        <begin position="318"/>
        <end position="327"/>
    </location>
</feature>
<dbReference type="PROSITE" id="PS50088">
    <property type="entry name" value="ANK_REPEAT"/>
    <property type="match status" value="2"/>
</dbReference>
<dbReference type="STRING" id="1314781.A0A165JA80"/>
<dbReference type="Pfam" id="PF04383">
    <property type="entry name" value="KilA-N"/>
    <property type="match status" value="1"/>
</dbReference>
<evidence type="ECO:0000256" key="2">
    <source>
        <dbReference type="ARBA" id="ARBA00023043"/>
    </source>
</evidence>
<dbReference type="PROSITE" id="PS51299">
    <property type="entry name" value="HTH_APSES"/>
    <property type="match status" value="1"/>
</dbReference>
<dbReference type="GO" id="GO:0001228">
    <property type="term" value="F:DNA-binding transcription activator activity, RNA polymerase II-specific"/>
    <property type="evidence" value="ECO:0007669"/>
    <property type="project" value="UniProtKB-ARBA"/>
</dbReference>
<feature type="region of interest" description="Disordered" evidence="4">
    <location>
        <begin position="611"/>
        <end position="646"/>
    </location>
</feature>
<dbReference type="Gene3D" id="1.25.40.20">
    <property type="entry name" value="Ankyrin repeat-containing domain"/>
    <property type="match status" value="1"/>
</dbReference>
<feature type="repeat" description="ANK" evidence="3">
    <location>
        <begin position="392"/>
        <end position="424"/>
    </location>
</feature>
<protein>
    <submittedName>
        <fullName evidence="6">Apses-domain-containing protein</fullName>
    </submittedName>
</protein>
<dbReference type="InterPro" id="IPR003163">
    <property type="entry name" value="Tscrpt_reg_HTH_APSES-type"/>
</dbReference>
<dbReference type="Proteomes" id="UP000077266">
    <property type="component" value="Unassembled WGS sequence"/>
</dbReference>
<evidence type="ECO:0000313" key="6">
    <source>
        <dbReference type="EMBL" id="KZV94557.1"/>
    </source>
</evidence>
<dbReference type="InterPro" id="IPR051642">
    <property type="entry name" value="SWI6-like"/>
</dbReference>
<evidence type="ECO:0000256" key="4">
    <source>
        <dbReference type="SAM" id="MobiDB-lite"/>
    </source>
</evidence>
<sequence length="801" mass="87399">MQALMHAQGHPMPPRMPHPQPIKIYNAVYSSVQVYECMVRGIAVMRRRPDSFVNATQILKVAGIEKGRRTKILEKDILPGKHDIVQGGYGKYQGTWIPLERGRELANQYGVGPLLAPLFDFIPHAMPPFQPAMHPGMQFPGMLPHPQHRFPPGAPLMPGFAPYGPPGVYPHPAYHLPGGPMNQMMPGAPMNMMQQGRKQQQQQQPMYAQQQAPTPPARPPTAPIPPVTFDPHSRSAREAVAVASSLKRSRGSIDDGAASGKSTPPTPKENAVPDQPAPKRARTETGPAIARPPSATNGAASPRTERAHSSTDDPMPVNGSSKGSKLNGSLLNVVPRLATKATPSAQAELPVAALRNSRRAAILSILHKGDDPGSLLELMSVGGEWDVPLDDQGHTALHLAASYARQNCCEALVKAGADVHHGNAAGETPLMRAVLAQANFEQQTFRQLVALLAPSLKTLDHGKRSVLHHTCLVAGVKGRGPAAKYYMEGVFMHIKDAAPKGKLPDFKGLVDMQDEHGDTALNIAARIGNKPLVKMLLEVDANPTLCNKLGLRAADFGIMPDEHDYNRAVDAIRELQVGPPAPLQKSNDVIKDMTAVIQSLQSDFTEELSKKQSNLDKARSTLRTQTRALADARRAQQTEKDRKAELDQVQARIRNLERALREEDDFDWAGRSAAAAAADAMDVDEIVHRSPVDDAMDTDDAEDPEMPPEDDCSPEALLRLRRMRAWHARIEGLVEGRIGALKNAGVEKEYMYRKVVTICTGIPFELVDQQLEQMIAALESDGNLDFVRVSGFMRKVREGEI</sequence>
<dbReference type="GO" id="GO:0003677">
    <property type="term" value="F:DNA binding"/>
    <property type="evidence" value="ECO:0007669"/>
    <property type="project" value="InterPro"/>
</dbReference>
<dbReference type="GO" id="GO:0030907">
    <property type="term" value="C:MBF transcription complex"/>
    <property type="evidence" value="ECO:0007669"/>
    <property type="project" value="TreeGrafter"/>
</dbReference>
<dbReference type="SMART" id="SM00248">
    <property type="entry name" value="ANK"/>
    <property type="match status" value="2"/>
</dbReference>
<organism evidence="6 7">
    <name type="scientific">Exidia glandulosa HHB12029</name>
    <dbReference type="NCBI Taxonomy" id="1314781"/>
    <lineage>
        <taxon>Eukaryota</taxon>
        <taxon>Fungi</taxon>
        <taxon>Dikarya</taxon>
        <taxon>Basidiomycota</taxon>
        <taxon>Agaricomycotina</taxon>
        <taxon>Agaricomycetes</taxon>
        <taxon>Auriculariales</taxon>
        <taxon>Exidiaceae</taxon>
        <taxon>Exidia</taxon>
    </lineage>
</organism>
<dbReference type="InterPro" id="IPR036887">
    <property type="entry name" value="HTH_APSES_sf"/>
</dbReference>
<dbReference type="InterPro" id="IPR018004">
    <property type="entry name" value="KilA/APSES_HTH"/>
</dbReference>
<feature type="region of interest" description="Disordered" evidence="4">
    <location>
        <begin position="185"/>
        <end position="327"/>
    </location>
</feature>
<dbReference type="InterPro" id="IPR002110">
    <property type="entry name" value="Ankyrin_rpt"/>
</dbReference>
<name>A0A165JA80_EXIGL</name>
<evidence type="ECO:0000313" key="7">
    <source>
        <dbReference type="Proteomes" id="UP000077266"/>
    </source>
</evidence>
<dbReference type="PANTHER" id="PTHR43828">
    <property type="entry name" value="ASPARAGINASE"/>
    <property type="match status" value="1"/>
</dbReference>
<dbReference type="GO" id="GO:0033309">
    <property type="term" value="C:SBF transcription complex"/>
    <property type="evidence" value="ECO:0007669"/>
    <property type="project" value="TreeGrafter"/>
</dbReference>
<accession>A0A165JA80</accession>
<feature type="compositionally biased region" description="Acidic residues" evidence="4">
    <location>
        <begin position="694"/>
        <end position="713"/>
    </location>
</feature>
<dbReference type="SUPFAM" id="SSF48403">
    <property type="entry name" value="Ankyrin repeat"/>
    <property type="match status" value="1"/>
</dbReference>
<feature type="region of interest" description="Disordered" evidence="4">
    <location>
        <begin position="693"/>
        <end position="713"/>
    </location>
</feature>
<gene>
    <name evidence="6" type="ORF">EXIGLDRAFT_645039</name>
</gene>
<feature type="compositionally biased region" description="Low complexity" evidence="4">
    <location>
        <begin position="199"/>
        <end position="212"/>
    </location>
</feature>
<dbReference type="Gene3D" id="3.10.260.10">
    <property type="entry name" value="Transcription regulator HTH, APSES-type DNA-binding domain"/>
    <property type="match status" value="1"/>
</dbReference>
<reference evidence="6 7" key="1">
    <citation type="journal article" date="2016" name="Mol. Biol. Evol.">
        <title>Comparative Genomics of Early-Diverging Mushroom-Forming Fungi Provides Insights into the Origins of Lignocellulose Decay Capabilities.</title>
        <authorList>
            <person name="Nagy L.G."/>
            <person name="Riley R."/>
            <person name="Tritt A."/>
            <person name="Adam C."/>
            <person name="Daum C."/>
            <person name="Floudas D."/>
            <person name="Sun H."/>
            <person name="Yadav J.S."/>
            <person name="Pangilinan J."/>
            <person name="Larsson K.H."/>
            <person name="Matsuura K."/>
            <person name="Barry K."/>
            <person name="Labutti K."/>
            <person name="Kuo R."/>
            <person name="Ohm R.A."/>
            <person name="Bhattacharya S.S."/>
            <person name="Shirouzu T."/>
            <person name="Yoshinaga Y."/>
            <person name="Martin F.M."/>
            <person name="Grigoriev I.V."/>
            <person name="Hibbett D.S."/>
        </authorList>
    </citation>
    <scope>NUCLEOTIDE SEQUENCE [LARGE SCALE GENOMIC DNA]</scope>
    <source>
        <strain evidence="6 7">HHB12029</strain>
    </source>
</reference>
<dbReference type="SUPFAM" id="SSF54616">
    <property type="entry name" value="DNA-binding domain of Mlu1-box binding protein MBP1"/>
    <property type="match status" value="1"/>
</dbReference>
<proteinExistence type="predicted"/>
<keyword evidence="1" id="KW-0677">Repeat</keyword>
<evidence type="ECO:0000259" key="5">
    <source>
        <dbReference type="PROSITE" id="PS51299"/>
    </source>
</evidence>
<feature type="domain" description="HTH APSES-type" evidence="5">
    <location>
        <begin position="24"/>
        <end position="130"/>
    </location>
</feature>
<dbReference type="EMBL" id="KV425970">
    <property type="protein sequence ID" value="KZV94557.1"/>
    <property type="molecule type" value="Genomic_DNA"/>
</dbReference>
<dbReference type="FunCoup" id="A0A165JA80">
    <property type="interactions" value="182"/>
</dbReference>